<evidence type="ECO:0000313" key="3">
    <source>
        <dbReference type="Proteomes" id="UP001059934"/>
    </source>
</evidence>
<protein>
    <submittedName>
        <fullName evidence="2">Uncharacterized protein</fullName>
    </submittedName>
</protein>
<evidence type="ECO:0000256" key="1">
    <source>
        <dbReference type="SAM" id="MobiDB-lite"/>
    </source>
</evidence>
<accession>A0ABY5TNY7</accession>
<keyword evidence="3" id="KW-1185">Reference proteome</keyword>
<organism evidence="2 3">
    <name type="scientific">SAR92 clade bacterium H455</name>
    <dbReference type="NCBI Taxonomy" id="2974818"/>
    <lineage>
        <taxon>Bacteria</taxon>
        <taxon>Pseudomonadati</taxon>
        <taxon>Pseudomonadota</taxon>
        <taxon>Gammaproteobacteria</taxon>
        <taxon>Cellvibrionales</taxon>
        <taxon>Porticoccaceae</taxon>
        <taxon>SAR92 clade</taxon>
    </lineage>
</organism>
<dbReference type="Proteomes" id="UP001059934">
    <property type="component" value="Chromosome"/>
</dbReference>
<gene>
    <name evidence="2" type="ORF">NYF23_12425</name>
</gene>
<proteinExistence type="predicted"/>
<reference evidence="2" key="1">
    <citation type="submission" date="2022-08" db="EMBL/GenBank/DDBJ databases">
        <title>Catabolic pathway analysis in culturable SAR92 clade bacteria reveals their overlooked roles in DMSP degradation in coastal seas.</title>
        <authorList>
            <person name="He X."/>
            <person name="Zhang X."/>
            <person name="Zhang Y."/>
        </authorList>
    </citation>
    <scope>NUCLEOTIDE SEQUENCE</scope>
    <source>
        <strain evidence="2">H455</strain>
    </source>
</reference>
<feature type="region of interest" description="Disordered" evidence="1">
    <location>
        <begin position="151"/>
        <end position="171"/>
    </location>
</feature>
<feature type="compositionally biased region" description="Basic and acidic residues" evidence="1">
    <location>
        <begin position="161"/>
        <end position="171"/>
    </location>
</feature>
<name>A0ABY5TNY7_9GAMM</name>
<sequence length="171" mass="18475">MTDKDLSKSQVERSAAADLFDLVFRGEIAPGNSDAEVKQRVAVSFNLDSAAADQLFSGAQVRLKRGVDKPTAERILQRLTDAGAIAMIVPSSVQPETQESLAQDPLSLAPLGTNVLDDNEEVKREKAAIKKPVLPSLDHLSLEPVGTRMVRDTEVPPIKAPDLDTSKFSLE</sequence>
<evidence type="ECO:0000313" key="2">
    <source>
        <dbReference type="EMBL" id="UVW34806.1"/>
    </source>
</evidence>
<dbReference type="EMBL" id="CP103416">
    <property type="protein sequence ID" value="UVW34806.1"/>
    <property type="molecule type" value="Genomic_DNA"/>
</dbReference>